<dbReference type="OrthoDB" id="3671334at2759"/>
<dbReference type="AlphaFoldDB" id="A0A2T2NFA3"/>
<reference evidence="1 2" key="1">
    <citation type="journal article" date="2018" name="Front. Microbiol.">
        <title>Genome-Wide Analysis of Corynespora cassiicola Leaf Fall Disease Putative Effectors.</title>
        <authorList>
            <person name="Lopez D."/>
            <person name="Ribeiro S."/>
            <person name="Label P."/>
            <person name="Fumanal B."/>
            <person name="Venisse J.S."/>
            <person name="Kohler A."/>
            <person name="de Oliveira R.R."/>
            <person name="Labutti K."/>
            <person name="Lipzen A."/>
            <person name="Lail K."/>
            <person name="Bauer D."/>
            <person name="Ohm R.A."/>
            <person name="Barry K.W."/>
            <person name="Spatafora J."/>
            <person name="Grigoriev I.V."/>
            <person name="Martin F.M."/>
            <person name="Pujade-Renaud V."/>
        </authorList>
    </citation>
    <scope>NUCLEOTIDE SEQUENCE [LARGE SCALE GENOMIC DNA]</scope>
    <source>
        <strain evidence="1 2">Philippines</strain>
    </source>
</reference>
<organism evidence="1 2">
    <name type="scientific">Corynespora cassiicola Philippines</name>
    <dbReference type="NCBI Taxonomy" id="1448308"/>
    <lineage>
        <taxon>Eukaryota</taxon>
        <taxon>Fungi</taxon>
        <taxon>Dikarya</taxon>
        <taxon>Ascomycota</taxon>
        <taxon>Pezizomycotina</taxon>
        <taxon>Dothideomycetes</taxon>
        <taxon>Pleosporomycetidae</taxon>
        <taxon>Pleosporales</taxon>
        <taxon>Corynesporascaceae</taxon>
        <taxon>Corynespora</taxon>
    </lineage>
</organism>
<evidence type="ECO:0000313" key="1">
    <source>
        <dbReference type="EMBL" id="PSN64115.1"/>
    </source>
</evidence>
<gene>
    <name evidence="1" type="ORF">BS50DRAFT_637406</name>
</gene>
<sequence>MELIDFSPEIFKKIIKIYVDEAGIRDSWLRRDKCRTFAEHITEETVEFQSIGDFVDDGIFSCISNNEANLKLCTGLGVYCSNQVSKLLRDPRTYLDVPLSSEDQGSRALDFAIIIEDYNVIKSLL</sequence>
<proteinExistence type="predicted"/>
<accession>A0A2T2NFA3</accession>
<dbReference type="EMBL" id="KZ678139">
    <property type="protein sequence ID" value="PSN64115.1"/>
    <property type="molecule type" value="Genomic_DNA"/>
</dbReference>
<keyword evidence="2" id="KW-1185">Reference proteome</keyword>
<evidence type="ECO:0000313" key="2">
    <source>
        <dbReference type="Proteomes" id="UP000240883"/>
    </source>
</evidence>
<dbReference type="Proteomes" id="UP000240883">
    <property type="component" value="Unassembled WGS sequence"/>
</dbReference>
<name>A0A2T2NFA3_CORCC</name>
<protein>
    <submittedName>
        <fullName evidence="1">Uncharacterized protein</fullName>
    </submittedName>
</protein>